<evidence type="ECO:0000256" key="1">
    <source>
        <dbReference type="ARBA" id="ARBA00001946"/>
    </source>
</evidence>
<name>A0ABU2FKW4_9EURY</name>
<dbReference type="NCBIfam" id="TIGR01573">
    <property type="entry name" value="cas2"/>
    <property type="match status" value="1"/>
</dbReference>
<dbReference type="RefSeq" id="WP_310899231.1">
    <property type="nucleotide sequence ID" value="NZ_JAMQOS010000001.1"/>
</dbReference>
<comment type="cofactor">
    <cofactor evidence="1 8">
        <name>Mg(2+)</name>
        <dbReference type="ChEBI" id="CHEBI:18420"/>
    </cofactor>
</comment>
<keyword evidence="4 8" id="KW-0255">Endonuclease</keyword>
<dbReference type="Gene3D" id="3.30.70.240">
    <property type="match status" value="1"/>
</dbReference>
<dbReference type="EC" id="3.1.-.-" evidence="8"/>
<dbReference type="CDD" id="cd09725">
    <property type="entry name" value="Cas2_I_II_III"/>
    <property type="match status" value="1"/>
</dbReference>
<keyword evidence="2 8" id="KW-0540">Nuclease</keyword>
<proteinExistence type="inferred from homology"/>
<protein>
    <recommendedName>
        <fullName evidence="8">CRISPR-associated endoribonuclease Cas2</fullName>
        <ecNumber evidence="8">3.1.-.-</ecNumber>
    </recommendedName>
</protein>
<accession>A0ABU2FKW4</accession>
<comment type="caution">
    <text evidence="9">The sequence shown here is derived from an EMBL/GenBank/DDBJ whole genome shotgun (WGS) entry which is preliminary data.</text>
</comment>
<comment type="similarity">
    <text evidence="8">Belongs to the CRISPR-associated endoribonuclease Cas2 protein family.</text>
</comment>
<sequence length="87" mass="10157">MPYAIIVYDVQADRTSKFLKYLRRFLTHAQYSVFEGQLTEGRLEEVESTLQSMLEPGESVICYRMSAEEYVDRSVFGEDPMDDSKFL</sequence>
<evidence type="ECO:0000256" key="8">
    <source>
        <dbReference type="HAMAP-Rule" id="MF_01471"/>
    </source>
</evidence>
<dbReference type="PANTHER" id="PTHR34405">
    <property type="entry name" value="CRISPR-ASSOCIATED ENDORIBONUCLEASE CAS2"/>
    <property type="match status" value="1"/>
</dbReference>
<dbReference type="Pfam" id="PF09827">
    <property type="entry name" value="CRISPR_Cas2"/>
    <property type="match status" value="1"/>
</dbReference>
<keyword evidence="10" id="KW-1185">Reference proteome</keyword>
<dbReference type="SUPFAM" id="SSF143430">
    <property type="entry name" value="TTP0101/SSO1404-like"/>
    <property type="match status" value="1"/>
</dbReference>
<dbReference type="InterPro" id="IPR019199">
    <property type="entry name" value="Virulence_VapD/CRISPR_Cas2"/>
</dbReference>
<reference evidence="9 10" key="1">
    <citation type="submission" date="2022-06" db="EMBL/GenBank/DDBJ databases">
        <title>Halomicroarcula sp. a new haloarchaeum isolate from saline soil.</title>
        <authorList>
            <person name="Strakova D."/>
            <person name="Galisteo C."/>
            <person name="Sanchez-Porro C."/>
            <person name="Ventosa A."/>
        </authorList>
    </citation>
    <scope>NUCLEOTIDE SEQUENCE [LARGE SCALE GENOMIC DNA]</scope>
    <source>
        <strain evidence="9 10">S3CR25-11</strain>
    </source>
</reference>
<feature type="binding site" evidence="8">
    <location>
        <position position="9"/>
    </location>
    <ligand>
        <name>Mg(2+)</name>
        <dbReference type="ChEBI" id="CHEBI:18420"/>
        <note>catalytic</note>
    </ligand>
</feature>
<keyword evidence="7 8" id="KW-0051">Antiviral defense</keyword>
<evidence type="ECO:0000313" key="9">
    <source>
        <dbReference type="EMBL" id="MDS0281395.1"/>
    </source>
</evidence>
<dbReference type="PANTHER" id="PTHR34405:SF3">
    <property type="entry name" value="CRISPR-ASSOCIATED ENDORIBONUCLEASE CAS2 3"/>
    <property type="match status" value="1"/>
</dbReference>
<evidence type="ECO:0000256" key="7">
    <source>
        <dbReference type="ARBA" id="ARBA00023118"/>
    </source>
</evidence>
<dbReference type="Proteomes" id="UP001268864">
    <property type="component" value="Unassembled WGS sequence"/>
</dbReference>
<evidence type="ECO:0000256" key="3">
    <source>
        <dbReference type="ARBA" id="ARBA00022723"/>
    </source>
</evidence>
<keyword evidence="6 8" id="KW-0460">Magnesium</keyword>
<keyword evidence="3 8" id="KW-0479">Metal-binding</keyword>
<organism evidence="9 10">
    <name type="scientific">Haloarcula onubensis</name>
    <dbReference type="NCBI Taxonomy" id="2950539"/>
    <lineage>
        <taxon>Archaea</taxon>
        <taxon>Methanobacteriati</taxon>
        <taxon>Methanobacteriota</taxon>
        <taxon>Stenosarchaea group</taxon>
        <taxon>Halobacteria</taxon>
        <taxon>Halobacteriales</taxon>
        <taxon>Haloarculaceae</taxon>
        <taxon>Haloarcula</taxon>
    </lineage>
</organism>
<evidence type="ECO:0000256" key="4">
    <source>
        <dbReference type="ARBA" id="ARBA00022759"/>
    </source>
</evidence>
<evidence type="ECO:0000256" key="2">
    <source>
        <dbReference type="ARBA" id="ARBA00022722"/>
    </source>
</evidence>
<dbReference type="InterPro" id="IPR021127">
    <property type="entry name" value="CRISPR_associated_Cas2"/>
</dbReference>
<dbReference type="GO" id="GO:0004519">
    <property type="term" value="F:endonuclease activity"/>
    <property type="evidence" value="ECO:0007669"/>
    <property type="project" value="UniProtKB-KW"/>
</dbReference>
<dbReference type="HAMAP" id="MF_01471">
    <property type="entry name" value="Cas2"/>
    <property type="match status" value="1"/>
</dbReference>
<comment type="function">
    <text evidence="8">CRISPR (clustered regularly interspaced short palindromic repeat), is an adaptive immune system that provides protection against mobile genetic elements (viruses, transposable elements and conjugative plasmids). CRISPR clusters contain sequences complementary to antecedent mobile elements and target invading nucleic acids. CRISPR clusters are transcribed and processed into CRISPR RNA (crRNA). Functions as a ssRNA-specific endoribonuclease. Involved in the integration of spacer DNA into the CRISPR cassette.</text>
</comment>
<keyword evidence="5 8" id="KW-0378">Hydrolase</keyword>
<evidence type="ECO:0000313" key="10">
    <source>
        <dbReference type="Proteomes" id="UP001268864"/>
    </source>
</evidence>
<evidence type="ECO:0000256" key="5">
    <source>
        <dbReference type="ARBA" id="ARBA00022801"/>
    </source>
</evidence>
<evidence type="ECO:0000256" key="6">
    <source>
        <dbReference type="ARBA" id="ARBA00022842"/>
    </source>
</evidence>
<comment type="subunit">
    <text evidence="8">Homodimer, forms a heterotetramer with a Cas1 homodimer.</text>
</comment>
<gene>
    <name evidence="8 9" type="primary">cas2</name>
    <name evidence="9" type="ORF">NDI86_04610</name>
</gene>
<dbReference type="EMBL" id="JAMQOS010000001">
    <property type="protein sequence ID" value="MDS0281395.1"/>
    <property type="molecule type" value="Genomic_DNA"/>
</dbReference>